<dbReference type="EMBL" id="BMIA01000003">
    <property type="protein sequence ID" value="GGH47952.1"/>
    <property type="molecule type" value="Genomic_DNA"/>
</dbReference>
<evidence type="ECO:0000313" key="1">
    <source>
        <dbReference type="EMBL" id="GGH47952.1"/>
    </source>
</evidence>
<sequence length="81" mass="9022">MGLCQYPCHIPKLTNTMSLSRAEILINKLISNKISGDELAELLAGISDDERGKNYSDALEIYFNRLLRESRPNGEAGPKDL</sequence>
<keyword evidence="2" id="KW-1185">Reference proteome</keyword>
<gene>
    <name evidence="1" type="ORF">GCM10007423_48830</name>
</gene>
<name>A0ABQ1Z5M8_9BACT</name>
<protein>
    <submittedName>
        <fullName evidence="1">Uncharacterized protein</fullName>
    </submittedName>
</protein>
<organism evidence="1 2">
    <name type="scientific">Dyadobacter endophyticus</name>
    <dbReference type="NCBI Taxonomy" id="1749036"/>
    <lineage>
        <taxon>Bacteria</taxon>
        <taxon>Pseudomonadati</taxon>
        <taxon>Bacteroidota</taxon>
        <taxon>Cytophagia</taxon>
        <taxon>Cytophagales</taxon>
        <taxon>Spirosomataceae</taxon>
        <taxon>Dyadobacter</taxon>
    </lineage>
</organism>
<reference evidence="2" key="1">
    <citation type="journal article" date="2019" name="Int. J. Syst. Evol. Microbiol.">
        <title>The Global Catalogue of Microorganisms (GCM) 10K type strain sequencing project: providing services to taxonomists for standard genome sequencing and annotation.</title>
        <authorList>
            <consortium name="The Broad Institute Genomics Platform"/>
            <consortium name="The Broad Institute Genome Sequencing Center for Infectious Disease"/>
            <person name="Wu L."/>
            <person name="Ma J."/>
        </authorList>
    </citation>
    <scope>NUCLEOTIDE SEQUENCE [LARGE SCALE GENOMIC DNA]</scope>
    <source>
        <strain evidence="2">CGMCC 1.15288</strain>
    </source>
</reference>
<comment type="caution">
    <text evidence="1">The sequence shown here is derived from an EMBL/GenBank/DDBJ whole genome shotgun (WGS) entry which is preliminary data.</text>
</comment>
<dbReference type="Proteomes" id="UP000600214">
    <property type="component" value="Unassembled WGS sequence"/>
</dbReference>
<accession>A0ABQ1Z5M8</accession>
<evidence type="ECO:0000313" key="2">
    <source>
        <dbReference type="Proteomes" id="UP000600214"/>
    </source>
</evidence>
<proteinExistence type="predicted"/>